<dbReference type="Proteomes" id="UP001461498">
    <property type="component" value="Unassembled WGS sequence"/>
</dbReference>
<evidence type="ECO:0000313" key="3">
    <source>
        <dbReference type="Proteomes" id="UP001461498"/>
    </source>
</evidence>
<evidence type="ECO:0000313" key="2">
    <source>
        <dbReference type="EMBL" id="KAK9498766.1"/>
    </source>
</evidence>
<keyword evidence="3" id="KW-1185">Reference proteome</keyword>
<sequence>MSSLMRTLNCLRFSRNCNNLIEPKRSYIVTGPPKQPLTFTQKCMYFSIILVAMFPVPIFLVSQIRSARVAEDK</sequence>
<feature type="transmembrane region" description="Helical" evidence="1">
    <location>
        <begin position="44"/>
        <end position="64"/>
    </location>
</feature>
<keyword evidence="1" id="KW-0472">Membrane</keyword>
<keyword evidence="1" id="KW-0812">Transmembrane</keyword>
<evidence type="ECO:0000256" key="1">
    <source>
        <dbReference type="SAM" id="Phobius"/>
    </source>
</evidence>
<name>A0AAW1CJS3_9HEMI</name>
<comment type="caution">
    <text evidence="2">The sequence shown here is derived from an EMBL/GenBank/DDBJ whole genome shotgun (WGS) entry which is preliminary data.</text>
</comment>
<dbReference type="EMBL" id="JAPXFL010000012">
    <property type="protein sequence ID" value="KAK9498766.1"/>
    <property type="molecule type" value="Genomic_DNA"/>
</dbReference>
<gene>
    <name evidence="2" type="ORF">O3M35_003329</name>
</gene>
<protein>
    <recommendedName>
        <fullName evidence="4">Cytochrome c oxidase polypeptide VIIc</fullName>
    </recommendedName>
</protein>
<keyword evidence="1" id="KW-1133">Transmembrane helix</keyword>
<evidence type="ECO:0008006" key="4">
    <source>
        <dbReference type="Google" id="ProtNLM"/>
    </source>
</evidence>
<accession>A0AAW1CJS3</accession>
<dbReference type="AlphaFoldDB" id="A0AAW1CJS3"/>
<proteinExistence type="predicted"/>
<reference evidence="2 3" key="1">
    <citation type="submission" date="2022-12" db="EMBL/GenBank/DDBJ databases">
        <title>Chromosome-level genome assembly of true bugs.</title>
        <authorList>
            <person name="Ma L."/>
            <person name="Li H."/>
        </authorList>
    </citation>
    <scope>NUCLEOTIDE SEQUENCE [LARGE SCALE GENOMIC DNA]</scope>
    <source>
        <strain evidence="2">Lab_2022b</strain>
    </source>
</reference>
<organism evidence="2 3">
    <name type="scientific">Rhynocoris fuscipes</name>
    <dbReference type="NCBI Taxonomy" id="488301"/>
    <lineage>
        <taxon>Eukaryota</taxon>
        <taxon>Metazoa</taxon>
        <taxon>Ecdysozoa</taxon>
        <taxon>Arthropoda</taxon>
        <taxon>Hexapoda</taxon>
        <taxon>Insecta</taxon>
        <taxon>Pterygota</taxon>
        <taxon>Neoptera</taxon>
        <taxon>Paraneoptera</taxon>
        <taxon>Hemiptera</taxon>
        <taxon>Heteroptera</taxon>
        <taxon>Panheteroptera</taxon>
        <taxon>Cimicomorpha</taxon>
        <taxon>Reduviidae</taxon>
        <taxon>Harpactorinae</taxon>
        <taxon>Harpactorini</taxon>
        <taxon>Rhynocoris</taxon>
    </lineage>
</organism>